<evidence type="ECO:0008006" key="4">
    <source>
        <dbReference type="Google" id="ProtNLM"/>
    </source>
</evidence>
<dbReference type="PANTHER" id="PTHR33601">
    <property type="entry name" value="PROTEIN LITTLE ZIPPER 4"/>
    <property type="match status" value="1"/>
</dbReference>
<accession>A0A4U5P4F3</accession>
<feature type="coiled-coil region" evidence="1">
    <location>
        <begin position="58"/>
        <end position="85"/>
    </location>
</feature>
<organism evidence="3">
    <name type="scientific">Populus alba</name>
    <name type="common">White poplar</name>
    <dbReference type="NCBI Taxonomy" id="43335"/>
    <lineage>
        <taxon>Eukaryota</taxon>
        <taxon>Viridiplantae</taxon>
        <taxon>Streptophyta</taxon>
        <taxon>Embryophyta</taxon>
        <taxon>Tracheophyta</taxon>
        <taxon>Spermatophyta</taxon>
        <taxon>Magnoliopsida</taxon>
        <taxon>eudicotyledons</taxon>
        <taxon>Gunneridae</taxon>
        <taxon>Pentapetalae</taxon>
        <taxon>rosids</taxon>
        <taxon>fabids</taxon>
        <taxon>Malpighiales</taxon>
        <taxon>Salicaceae</taxon>
        <taxon>Saliceae</taxon>
        <taxon>Populus</taxon>
    </lineage>
</organism>
<gene>
    <name evidence="3" type="ORF">D5086_0000226070</name>
</gene>
<reference evidence="3" key="1">
    <citation type="submission" date="2018-10" db="EMBL/GenBank/DDBJ databases">
        <title>Population genomic analysis revealed the cold adaptation of white poplar.</title>
        <authorList>
            <person name="Liu Y.-J."/>
        </authorList>
    </citation>
    <scope>NUCLEOTIDE SEQUENCE [LARGE SCALE GENOMIC DNA]</scope>
    <source>
        <strain evidence="3">PAL-ZL1</strain>
    </source>
</reference>
<dbReference type="InterPro" id="IPR039312">
    <property type="entry name" value="ZPR"/>
</dbReference>
<evidence type="ECO:0000313" key="3">
    <source>
        <dbReference type="EMBL" id="TKR91096.1"/>
    </source>
</evidence>
<keyword evidence="1" id="KW-0175">Coiled coil</keyword>
<dbReference type="EMBL" id="RCHU01000799">
    <property type="protein sequence ID" value="TKR91096.1"/>
    <property type="molecule type" value="Genomic_DNA"/>
</dbReference>
<name>A0A4U5P4F3_POPAL</name>
<dbReference type="SMR" id="A0A4U5P4F3"/>
<comment type="caution">
    <text evidence="3">The sequence shown here is derived from an EMBL/GenBank/DDBJ whole genome shotgun (WGS) entry which is preliminary data.</text>
</comment>
<feature type="region of interest" description="Disordered" evidence="2">
    <location>
        <begin position="1"/>
        <end position="21"/>
    </location>
</feature>
<proteinExistence type="predicted"/>
<dbReference type="AlphaFoldDB" id="A0A4U5P4F3"/>
<protein>
    <recommendedName>
        <fullName evidence="4">Protein LITTLE ZIPPER 1-like</fullName>
    </recommendedName>
</protein>
<evidence type="ECO:0000256" key="2">
    <source>
        <dbReference type="SAM" id="MobiDB-lite"/>
    </source>
</evidence>
<evidence type="ECO:0000256" key="1">
    <source>
        <dbReference type="SAM" id="Coils"/>
    </source>
</evidence>
<dbReference type="PANTHER" id="PTHR33601:SF21">
    <property type="entry name" value="PROTEIN LITTLE ZIPPER 1-LIKE"/>
    <property type="match status" value="1"/>
</dbReference>
<sequence length="109" mass="12875">MCTNGVERFPSPFHPSKRRQRSKKCKVQVIGLTCRRSGYEEMEGKDMELKNLKLCLENQRIVEENEKLRKKANLLRQENLALMSEFQKKFPHLDRLSTTLLLLHNTSKM</sequence>